<feature type="transmembrane region" description="Helical" evidence="1">
    <location>
        <begin position="422"/>
        <end position="441"/>
    </location>
</feature>
<dbReference type="KEGG" id="pswu:SY83_10860"/>
<keyword evidence="3" id="KW-1185">Reference proteome</keyword>
<dbReference type="STRING" id="1178515.SY83_10860"/>
<reference evidence="2 3" key="1">
    <citation type="submission" date="2015-01" db="EMBL/GenBank/DDBJ databases">
        <title>Paenibacillus swuensis/DY6/whole genome sequencing.</title>
        <authorList>
            <person name="Kim M.K."/>
            <person name="Srinivasan S."/>
            <person name="Lee J.-J."/>
        </authorList>
    </citation>
    <scope>NUCLEOTIDE SEQUENCE [LARGE SCALE GENOMIC DNA]</scope>
    <source>
        <strain evidence="2 3">DY6</strain>
    </source>
</reference>
<accession>A0A172TI10</accession>
<gene>
    <name evidence="2" type="ORF">SY83_10860</name>
</gene>
<keyword evidence="1" id="KW-1133">Transmembrane helix</keyword>
<sequence length="672" mass="74770">MLRTLLGWNDKFEKVLWILVILGIVASLPIAYQRVQTERSSKNVEMVFDYRDLADMAAVKLNPQAYIQEHLKNLKDAGFTSMAVYDSSLGELRNSRRLQLFNTADYAALTGTALAQDRNHTYLLFANQESAEKLKPIITAAFARIEAGVEDWNWKGQQGLVLQLPFEESVMQTFDPDPFALQNISEAGFDIVARISDRRSNLTKEDIDHILGVYRNYGTRWIIFDGTSVTGFSNEADQRTLSYMGEALKKNGMGIAAIEMLKKPIEGFSKLAYAIDYDVVRLNSLSDTDAWKSPSVLSDRQQLAVKDRNIRMLYYNAEVVRNYDKGVIKDPMENLYLSLKGDNGVFARIQDAGYSFGTAEPFDYVHSDWQRYLKLLVITGGVAFITLLIALFLPVLSIPVFVVGMIGAAGLTVVSPELLSKALALGVSIAAPSVAVILAVRTIQNMTEDQGVLSRWTKAVTLFLRTAIISLMAVPFIIALLNAPKYMLVLDQFRGVSLLHAAPIALVAVYIVLFTSGSLMSTLRTLLNKQITVLWVVLAGILGVAGMYYLSRTGNEGSASSIELLFRSVLENTFGVRPRTKEFMLAHPIFILAAYVAIRGVKYRSAMYLFIFAVIGQLSMVDTFAHLHSPIHISVIRVLLGIGIGIILSVIYVAAWEILVRGWKRWAPQFKS</sequence>
<dbReference type="RefSeq" id="WP_068606398.1">
    <property type="nucleotide sequence ID" value="NZ_CP011388.1"/>
</dbReference>
<feature type="transmembrane region" description="Helical" evidence="1">
    <location>
        <begin position="462"/>
        <end position="481"/>
    </location>
</feature>
<keyword evidence="1" id="KW-0812">Transmembrane</keyword>
<evidence type="ECO:0000313" key="3">
    <source>
        <dbReference type="Proteomes" id="UP000076927"/>
    </source>
</evidence>
<feature type="transmembrane region" description="Helical" evidence="1">
    <location>
        <begin position="532"/>
        <end position="550"/>
    </location>
</feature>
<dbReference type="Proteomes" id="UP000076927">
    <property type="component" value="Chromosome"/>
</dbReference>
<evidence type="ECO:0000313" key="2">
    <source>
        <dbReference type="EMBL" id="ANE46688.1"/>
    </source>
</evidence>
<dbReference type="PATRIC" id="fig|1178515.4.peg.2180"/>
<proteinExistence type="predicted"/>
<keyword evidence="1" id="KW-0472">Membrane</keyword>
<evidence type="ECO:0000256" key="1">
    <source>
        <dbReference type="SAM" id="Phobius"/>
    </source>
</evidence>
<dbReference type="AlphaFoldDB" id="A0A172TI10"/>
<dbReference type="Pfam" id="PF18949">
    <property type="entry name" value="DUF5693"/>
    <property type="match status" value="1"/>
</dbReference>
<protein>
    <submittedName>
        <fullName evidence="2">Uncharacterized protein</fullName>
    </submittedName>
</protein>
<name>A0A172TI10_9BACL</name>
<feature type="transmembrane region" description="Helical" evidence="1">
    <location>
        <begin position="15"/>
        <end position="32"/>
    </location>
</feature>
<dbReference type="OrthoDB" id="3805529at2"/>
<dbReference type="EMBL" id="CP011388">
    <property type="protein sequence ID" value="ANE46688.1"/>
    <property type="molecule type" value="Genomic_DNA"/>
</dbReference>
<feature type="transmembrane region" description="Helical" evidence="1">
    <location>
        <begin position="633"/>
        <end position="655"/>
    </location>
</feature>
<feature type="transmembrane region" description="Helical" evidence="1">
    <location>
        <begin position="583"/>
        <end position="601"/>
    </location>
</feature>
<dbReference type="InterPro" id="IPR043748">
    <property type="entry name" value="DUF5693"/>
</dbReference>
<feature type="transmembrane region" description="Helical" evidence="1">
    <location>
        <begin position="375"/>
        <end position="402"/>
    </location>
</feature>
<feature type="transmembrane region" description="Helical" evidence="1">
    <location>
        <begin position="608"/>
        <end position="627"/>
    </location>
</feature>
<feature type="transmembrane region" description="Helical" evidence="1">
    <location>
        <begin position="501"/>
        <end position="520"/>
    </location>
</feature>
<organism evidence="2 3">
    <name type="scientific">Paenibacillus swuensis</name>
    <dbReference type="NCBI Taxonomy" id="1178515"/>
    <lineage>
        <taxon>Bacteria</taxon>
        <taxon>Bacillati</taxon>
        <taxon>Bacillota</taxon>
        <taxon>Bacilli</taxon>
        <taxon>Bacillales</taxon>
        <taxon>Paenibacillaceae</taxon>
        <taxon>Paenibacillus</taxon>
    </lineage>
</organism>